<feature type="non-terminal residue" evidence="6">
    <location>
        <position position="274"/>
    </location>
</feature>
<dbReference type="GO" id="GO:0005737">
    <property type="term" value="C:cytoplasm"/>
    <property type="evidence" value="ECO:0007669"/>
    <property type="project" value="TreeGrafter"/>
</dbReference>
<evidence type="ECO:0000256" key="3">
    <source>
        <dbReference type="ARBA" id="ARBA00022741"/>
    </source>
</evidence>
<dbReference type="InterPro" id="IPR036565">
    <property type="entry name" value="Mur-like_cat_sf"/>
</dbReference>
<dbReference type="InterPro" id="IPR018109">
    <property type="entry name" value="Folylpolyglutamate_synth_CS"/>
</dbReference>
<evidence type="ECO:0000256" key="4">
    <source>
        <dbReference type="ARBA" id="ARBA00022840"/>
    </source>
</evidence>
<keyword evidence="2 6" id="KW-0436">Ligase</keyword>
<evidence type="ECO:0000256" key="5">
    <source>
        <dbReference type="SAM" id="MobiDB-lite"/>
    </source>
</evidence>
<accession>A0A3B1E632</accession>
<sequence>MSEHPPAGNQTPAVPDNPAPKPKPLRARRFVSYESALKYLDSHTNIERSRPSRIERGMFKLDRIRAMFEELQNPHHQVRFVHVAGSKGKGSIVEMIASSLGECGYGVGVYTSPHLTHVRERARIGTEPISKTDFVRELGFVAVAAAAVEKIHGKATYFELITAMAFRYFAERAVDVAVIEVGLGGRLDSTNVITPECGVIGAIHLEHTQILGETIEEIAREKAGTMKPGVTTFTYAQSEAVMGVFRQVAEEVGADLKVIGEDIDFTWRFESTAE</sequence>
<dbReference type="InterPro" id="IPR001645">
    <property type="entry name" value="Folylpolyglutamate_synth"/>
</dbReference>
<name>A0A3B1E632_9ZZZZ</name>
<dbReference type="EMBL" id="UOGK01000580">
    <property type="protein sequence ID" value="VAX41695.1"/>
    <property type="molecule type" value="Genomic_DNA"/>
</dbReference>
<dbReference type="NCBIfam" id="TIGR01499">
    <property type="entry name" value="folC"/>
    <property type="match status" value="1"/>
</dbReference>
<evidence type="ECO:0000313" key="6">
    <source>
        <dbReference type="EMBL" id="VAX41695.1"/>
    </source>
</evidence>
<comment type="similarity">
    <text evidence="1">Belongs to the folylpolyglutamate synthase family.</text>
</comment>
<dbReference type="EC" id="6.3.2.12" evidence="6"/>
<dbReference type="Gene3D" id="3.40.1190.10">
    <property type="entry name" value="Mur-like, catalytic domain"/>
    <property type="match status" value="1"/>
</dbReference>
<dbReference type="PROSITE" id="PS01012">
    <property type="entry name" value="FOLYLPOLYGLU_SYNT_2"/>
    <property type="match status" value="1"/>
</dbReference>
<organism evidence="6">
    <name type="scientific">hydrothermal vent metagenome</name>
    <dbReference type="NCBI Taxonomy" id="652676"/>
    <lineage>
        <taxon>unclassified sequences</taxon>
        <taxon>metagenomes</taxon>
        <taxon>ecological metagenomes</taxon>
    </lineage>
</organism>
<dbReference type="GO" id="GO:0004326">
    <property type="term" value="F:tetrahydrofolylpolyglutamate synthase activity"/>
    <property type="evidence" value="ECO:0007669"/>
    <property type="project" value="UniProtKB-EC"/>
</dbReference>
<keyword evidence="3" id="KW-0547">Nucleotide-binding</keyword>
<dbReference type="SUPFAM" id="SSF53623">
    <property type="entry name" value="MurD-like peptide ligases, catalytic domain"/>
    <property type="match status" value="1"/>
</dbReference>
<reference evidence="6" key="1">
    <citation type="submission" date="2018-06" db="EMBL/GenBank/DDBJ databases">
        <authorList>
            <person name="Zhirakovskaya E."/>
        </authorList>
    </citation>
    <scope>NUCLEOTIDE SEQUENCE</scope>
</reference>
<dbReference type="AlphaFoldDB" id="A0A3B1E632"/>
<dbReference type="EC" id="6.3.2.17" evidence="6"/>
<keyword evidence="4" id="KW-0067">ATP-binding</keyword>
<gene>
    <name evidence="6" type="ORF">MNBD_PLANCTO03-125</name>
</gene>
<dbReference type="PANTHER" id="PTHR11136">
    <property type="entry name" value="FOLYLPOLYGLUTAMATE SYNTHASE-RELATED"/>
    <property type="match status" value="1"/>
</dbReference>
<evidence type="ECO:0000256" key="1">
    <source>
        <dbReference type="ARBA" id="ARBA00008276"/>
    </source>
</evidence>
<dbReference type="GO" id="GO:0005524">
    <property type="term" value="F:ATP binding"/>
    <property type="evidence" value="ECO:0007669"/>
    <property type="project" value="UniProtKB-KW"/>
</dbReference>
<feature type="region of interest" description="Disordered" evidence="5">
    <location>
        <begin position="1"/>
        <end position="24"/>
    </location>
</feature>
<proteinExistence type="inferred from homology"/>
<protein>
    <submittedName>
        <fullName evidence="6">Dihydrofolate synthase @ Folylpolyglutamate synthase</fullName>
        <ecNumber evidence="6">6.3.2.12</ecNumber>
        <ecNumber evidence="6">6.3.2.17</ecNumber>
    </submittedName>
</protein>
<dbReference type="PANTHER" id="PTHR11136:SF0">
    <property type="entry name" value="DIHYDROFOLATE SYNTHETASE-RELATED"/>
    <property type="match status" value="1"/>
</dbReference>
<evidence type="ECO:0000256" key="2">
    <source>
        <dbReference type="ARBA" id="ARBA00022598"/>
    </source>
</evidence>
<dbReference type="GO" id="GO:0008841">
    <property type="term" value="F:dihydrofolate synthase activity"/>
    <property type="evidence" value="ECO:0007669"/>
    <property type="project" value="UniProtKB-EC"/>
</dbReference>